<proteinExistence type="predicted"/>
<evidence type="ECO:0000313" key="1">
    <source>
        <dbReference type="Proteomes" id="UP000095286"/>
    </source>
</evidence>
<evidence type="ECO:0000313" key="2">
    <source>
        <dbReference type="WBParaSite" id="RSKR_0001136850.1"/>
    </source>
</evidence>
<organism evidence="1 2">
    <name type="scientific">Rhabditophanes sp. KR3021</name>
    <dbReference type="NCBI Taxonomy" id="114890"/>
    <lineage>
        <taxon>Eukaryota</taxon>
        <taxon>Metazoa</taxon>
        <taxon>Ecdysozoa</taxon>
        <taxon>Nematoda</taxon>
        <taxon>Chromadorea</taxon>
        <taxon>Rhabditida</taxon>
        <taxon>Tylenchina</taxon>
        <taxon>Panagrolaimomorpha</taxon>
        <taxon>Strongyloidoidea</taxon>
        <taxon>Alloionematidae</taxon>
        <taxon>Rhabditophanes</taxon>
    </lineage>
</organism>
<name>A0AC35UGT4_9BILA</name>
<sequence length="227" mass="26133">MSLSDKYIIVEASPEHRQEILDFLLSDFLLNEPLNASLQLEKNEGLPFFGGLVDSCLKDNISYLSRYVDDGSIAAVSFRLYNSLKIKNMSYARKEEKFLYNSNIKEKAEKTDKIVALLNKLEEHMWEDIPSQINNVINCVFLSVSSTHARKNLATHLILHTIQKIDKAKFQAVITETSAYKSQQLFKKLGFSVLYEVFHKDWLDSNGQQIFNCLDGTDRIQLNFKKL</sequence>
<reference evidence="2" key="1">
    <citation type="submission" date="2016-11" db="UniProtKB">
        <authorList>
            <consortium name="WormBaseParasite"/>
        </authorList>
    </citation>
    <scope>IDENTIFICATION</scope>
    <source>
        <strain evidence="2">KR3021</strain>
    </source>
</reference>
<protein>
    <submittedName>
        <fullName evidence="2">N-acetyltransferase domain-containing protein</fullName>
    </submittedName>
</protein>
<dbReference type="Proteomes" id="UP000095286">
    <property type="component" value="Unplaced"/>
</dbReference>
<accession>A0AC35UGT4</accession>
<dbReference type="WBParaSite" id="RSKR_0001136850.1">
    <property type="protein sequence ID" value="RSKR_0001136850.1"/>
    <property type="gene ID" value="RSKR_0001136850"/>
</dbReference>